<reference evidence="1" key="2">
    <citation type="journal article" date="2023" name="IMA Fungus">
        <title>Comparative genomic study of the Penicillium genus elucidates a diverse pangenome and 15 lateral gene transfer events.</title>
        <authorList>
            <person name="Petersen C."/>
            <person name="Sorensen T."/>
            <person name="Nielsen M.R."/>
            <person name="Sondergaard T.E."/>
            <person name="Sorensen J.L."/>
            <person name="Fitzpatrick D.A."/>
            <person name="Frisvad J.C."/>
            <person name="Nielsen K.L."/>
        </authorList>
    </citation>
    <scope>NUCLEOTIDE SEQUENCE</scope>
    <source>
        <strain evidence="1">IBT 29864</strain>
    </source>
</reference>
<keyword evidence="2" id="KW-1185">Reference proteome</keyword>
<evidence type="ECO:0008006" key="3">
    <source>
        <dbReference type="Google" id="ProtNLM"/>
    </source>
</evidence>
<dbReference type="EMBL" id="JAPZBS010000008">
    <property type="protein sequence ID" value="KAJ5364853.1"/>
    <property type="molecule type" value="Genomic_DNA"/>
</dbReference>
<reference evidence="1" key="1">
    <citation type="submission" date="2022-11" db="EMBL/GenBank/DDBJ databases">
        <authorList>
            <person name="Petersen C."/>
        </authorList>
    </citation>
    <scope>NUCLEOTIDE SEQUENCE</scope>
    <source>
        <strain evidence="1">IBT 29864</strain>
    </source>
</reference>
<gene>
    <name evidence="1" type="ORF">N7496_010566</name>
</gene>
<evidence type="ECO:0000313" key="2">
    <source>
        <dbReference type="Proteomes" id="UP001147782"/>
    </source>
</evidence>
<dbReference type="GeneID" id="81442658"/>
<organism evidence="1 2">
    <name type="scientific">Penicillium cataractarum</name>
    <dbReference type="NCBI Taxonomy" id="2100454"/>
    <lineage>
        <taxon>Eukaryota</taxon>
        <taxon>Fungi</taxon>
        <taxon>Dikarya</taxon>
        <taxon>Ascomycota</taxon>
        <taxon>Pezizomycotina</taxon>
        <taxon>Eurotiomycetes</taxon>
        <taxon>Eurotiomycetidae</taxon>
        <taxon>Eurotiales</taxon>
        <taxon>Aspergillaceae</taxon>
        <taxon>Penicillium</taxon>
    </lineage>
</organism>
<evidence type="ECO:0000313" key="1">
    <source>
        <dbReference type="EMBL" id="KAJ5364853.1"/>
    </source>
</evidence>
<protein>
    <recommendedName>
        <fullName evidence="3">Transcription factor domain-containing protein</fullName>
    </recommendedName>
</protein>
<accession>A0A9W9V107</accession>
<name>A0A9W9V107_9EURO</name>
<dbReference type="AlphaFoldDB" id="A0A9W9V107"/>
<proteinExistence type="predicted"/>
<comment type="caution">
    <text evidence="1">The sequence shown here is derived from an EMBL/GenBank/DDBJ whole genome shotgun (WGS) entry which is preliminary data.</text>
</comment>
<sequence>MRSHANQALTAALDLSLHSLDETSTEAERRTWWTAMLVSYLSSIDHQAPWSLFLEAEQGLMSVPELLNETSGDLLMSNSSSDSPAEITRIQSHLSSLIKKSNLLSRLPCKEGPDAFALRNMLSISTLFIHCARIRLHRARAFMDIPMFLRKYCDLSGIEDQGTSTVTSMYSDDRDSNFPFTKEESSLTCLKSALAISRGIESLTQAPSSPDLSQWANVDNAAMTDDPVAALVSGNLASCHYLLNNPEADSEIQDTERSMREIRHGLQSILGSMRAAQMFEGVDSMMREVHIACKLAFGAFNSDS</sequence>
<dbReference type="Proteomes" id="UP001147782">
    <property type="component" value="Unassembled WGS sequence"/>
</dbReference>
<dbReference type="RefSeq" id="XP_056552479.1">
    <property type="nucleotide sequence ID" value="XM_056703479.1"/>
</dbReference>
<dbReference type="PANTHER" id="PTHR47431:SF1">
    <property type="entry name" value="ZN(II)2CYS6 TRANSCRIPTION FACTOR (EUROFUNG)"/>
    <property type="match status" value="1"/>
</dbReference>
<dbReference type="OrthoDB" id="2123952at2759"/>
<dbReference type="PANTHER" id="PTHR47431">
    <property type="entry name" value="ZN(II)2CYS6 TRANSCRIPTION FACTOR (EUROFUNG)-RELATED"/>
    <property type="match status" value="1"/>
</dbReference>